<name>A0A444ZN99_ARAHY</name>
<keyword evidence="3" id="KW-1185">Reference proteome</keyword>
<dbReference type="PANTHER" id="PTHR12849:SF0">
    <property type="entry name" value="LARIAT DEBRANCHING ENZYME"/>
    <property type="match status" value="1"/>
</dbReference>
<dbReference type="Proteomes" id="UP000289738">
    <property type="component" value="Chromosome B04"/>
</dbReference>
<sequence>MRNAQNVIDIDDLGVNLEMDDCCQWVRSRLQQRGCKPFEFVKTALCYDPSQSNFHGSFAGCPRNPQTESLLQFLDLPYLLNKNPEPTDLSPYPSCSIGRGKL</sequence>
<dbReference type="GO" id="GO:0008419">
    <property type="term" value="F:RNA lariat debranching enzyme activity"/>
    <property type="evidence" value="ECO:0007669"/>
    <property type="project" value="TreeGrafter"/>
</dbReference>
<proteinExistence type="predicted"/>
<evidence type="ECO:0000256" key="1">
    <source>
        <dbReference type="SAM" id="MobiDB-lite"/>
    </source>
</evidence>
<evidence type="ECO:0000313" key="2">
    <source>
        <dbReference type="EMBL" id="RYR15592.1"/>
    </source>
</evidence>
<dbReference type="PANTHER" id="PTHR12849">
    <property type="entry name" value="RNA LARIAT DEBRANCHING ENZYME"/>
    <property type="match status" value="1"/>
</dbReference>
<organism evidence="2 3">
    <name type="scientific">Arachis hypogaea</name>
    <name type="common">Peanut</name>
    <dbReference type="NCBI Taxonomy" id="3818"/>
    <lineage>
        <taxon>Eukaryota</taxon>
        <taxon>Viridiplantae</taxon>
        <taxon>Streptophyta</taxon>
        <taxon>Embryophyta</taxon>
        <taxon>Tracheophyta</taxon>
        <taxon>Spermatophyta</taxon>
        <taxon>Magnoliopsida</taxon>
        <taxon>eudicotyledons</taxon>
        <taxon>Gunneridae</taxon>
        <taxon>Pentapetalae</taxon>
        <taxon>rosids</taxon>
        <taxon>fabids</taxon>
        <taxon>Fabales</taxon>
        <taxon>Fabaceae</taxon>
        <taxon>Papilionoideae</taxon>
        <taxon>50 kb inversion clade</taxon>
        <taxon>dalbergioids sensu lato</taxon>
        <taxon>Dalbergieae</taxon>
        <taxon>Pterocarpus clade</taxon>
        <taxon>Arachis</taxon>
    </lineage>
</organism>
<dbReference type="STRING" id="3818.A0A444ZN99"/>
<reference evidence="2 3" key="1">
    <citation type="submission" date="2019-01" db="EMBL/GenBank/DDBJ databases">
        <title>Sequencing of cultivated peanut Arachis hypogaea provides insights into genome evolution and oil improvement.</title>
        <authorList>
            <person name="Chen X."/>
        </authorList>
    </citation>
    <scope>NUCLEOTIDE SEQUENCE [LARGE SCALE GENOMIC DNA]</scope>
    <source>
        <strain evidence="3">cv. Fuhuasheng</strain>
        <tissue evidence="2">Leaves</tissue>
    </source>
</reference>
<dbReference type="GO" id="GO:0005634">
    <property type="term" value="C:nucleus"/>
    <property type="evidence" value="ECO:0007669"/>
    <property type="project" value="TreeGrafter"/>
</dbReference>
<evidence type="ECO:0008006" key="4">
    <source>
        <dbReference type="Google" id="ProtNLM"/>
    </source>
</evidence>
<comment type="caution">
    <text evidence="2">The sequence shown here is derived from an EMBL/GenBank/DDBJ whole genome shotgun (WGS) entry which is preliminary data.</text>
</comment>
<dbReference type="GO" id="GO:0000398">
    <property type="term" value="P:mRNA splicing, via spliceosome"/>
    <property type="evidence" value="ECO:0007669"/>
    <property type="project" value="TreeGrafter"/>
</dbReference>
<dbReference type="EMBL" id="SDMP01000014">
    <property type="protein sequence ID" value="RYR15592.1"/>
    <property type="molecule type" value="Genomic_DNA"/>
</dbReference>
<evidence type="ECO:0000313" key="3">
    <source>
        <dbReference type="Proteomes" id="UP000289738"/>
    </source>
</evidence>
<gene>
    <name evidence="2" type="ORF">Ahy_B04g072434</name>
</gene>
<protein>
    <recommendedName>
        <fullName evidence="4">Lariat debranching enzyme C-terminal domain-containing protein</fullName>
    </recommendedName>
</protein>
<feature type="region of interest" description="Disordered" evidence="1">
    <location>
        <begin position="83"/>
        <end position="102"/>
    </location>
</feature>
<dbReference type="AlphaFoldDB" id="A0A444ZN99"/>
<accession>A0A444ZN99</accession>